<dbReference type="SMART" id="SM00363">
    <property type="entry name" value="S4"/>
    <property type="match status" value="1"/>
</dbReference>
<dbReference type="Gene3D" id="3.10.290.10">
    <property type="entry name" value="RNA-binding S4 domain"/>
    <property type="match status" value="1"/>
</dbReference>
<dbReference type="Pfam" id="PF01479">
    <property type="entry name" value="S4"/>
    <property type="match status" value="1"/>
</dbReference>
<dbReference type="CDD" id="cd00165">
    <property type="entry name" value="S4"/>
    <property type="match status" value="1"/>
</dbReference>
<dbReference type="OrthoDB" id="9807213at2"/>
<dbReference type="InterPro" id="IPR002942">
    <property type="entry name" value="S4_RNA-bd"/>
</dbReference>
<dbReference type="EC" id="5.4.99.-" evidence="5"/>
<dbReference type="InterPro" id="IPR000748">
    <property type="entry name" value="PsdUridine_synth_RsuA/RluB/E/F"/>
</dbReference>
<evidence type="ECO:0000256" key="3">
    <source>
        <dbReference type="ARBA" id="ARBA00023235"/>
    </source>
</evidence>
<dbReference type="Proteomes" id="UP000189933">
    <property type="component" value="Unassembled WGS sequence"/>
</dbReference>
<dbReference type="NCBIfam" id="TIGR00093">
    <property type="entry name" value="pseudouridine synthase"/>
    <property type="match status" value="1"/>
</dbReference>
<dbReference type="Gene3D" id="3.30.70.580">
    <property type="entry name" value="Pseudouridine synthase I, catalytic domain, N-terminal subdomain"/>
    <property type="match status" value="1"/>
</dbReference>
<dbReference type="PANTHER" id="PTHR47683">
    <property type="entry name" value="PSEUDOURIDINE SYNTHASE FAMILY PROTEIN-RELATED"/>
    <property type="match status" value="1"/>
</dbReference>
<dbReference type="InterPro" id="IPR036986">
    <property type="entry name" value="S4_RNA-bd_sf"/>
</dbReference>
<dbReference type="PANTHER" id="PTHR47683:SF2">
    <property type="entry name" value="RNA-BINDING S4 DOMAIN-CONTAINING PROTEIN"/>
    <property type="match status" value="1"/>
</dbReference>
<dbReference type="InterPro" id="IPR018496">
    <property type="entry name" value="PsdUridine_synth_RsuA/RluB_CS"/>
</dbReference>
<feature type="domain" description="RNA-binding S4" evidence="6">
    <location>
        <begin position="4"/>
        <end position="64"/>
    </location>
</feature>
<keyword evidence="3 5" id="KW-0413">Isomerase</keyword>
<keyword evidence="8" id="KW-1185">Reference proteome</keyword>
<name>A0A1T4MPQ5_9FIRM</name>
<evidence type="ECO:0000313" key="7">
    <source>
        <dbReference type="EMBL" id="SJZ69110.1"/>
    </source>
</evidence>
<dbReference type="InterPro" id="IPR020103">
    <property type="entry name" value="PsdUridine_synth_cat_dom_sf"/>
</dbReference>
<proteinExistence type="inferred from homology"/>
<dbReference type="Gene3D" id="3.30.70.1560">
    <property type="entry name" value="Alpha-L RNA-binding motif"/>
    <property type="match status" value="1"/>
</dbReference>
<dbReference type="GO" id="GO:0003723">
    <property type="term" value="F:RNA binding"/>
    <property type="evidence" value="ECO:0007669"/>
    <property type="project" value="UniProtKB-KW"/>
</dbReference>
<evidence type="ECO:0000259" key="6">
    <source>
        <dbReference type="SMART" id="SM00363"/>
    </source>
</evidence>
<dbReference type="InterPro" id="IPR006145">
    <property type="entry name" value="PsdUridine_synth_RsuA/RluA"/>
</dbReference>
<dbReference type="AlphaFoldDB" id="A0A1T4MPQ5"/>
<evidence type="ECO:0000256" key="1">
    <source>
        <dbReference type="ARBA" id="ARBA00008348"/>
    </source>
</evidence>
<dbReference type="InterPro" id="IPR050343">
    <property type="entry name" value="RsuA_PseudoU_synthase"/>
</dbReference>
<dbReference type="PROSITE" id="PS01149">
    <property type="entry name" value="PSI_RSU"/>
    <property type="match status" value="1"/>
</dbReference>
<dbReference type="InterPro" id="IPR020094">
    <property type="entry name" value="TruA/RsuA/RluB/E/F_N"/>
</dbReference>
<dbReference type="GO" id="GO:0120159">
    <property type="term" value="F:rRNA pseudouridine synthase activity"/>
    <property type="evidence" value="ECO:0007669"/>
    <property type="project" value="UniProtKB-ARBA"/>
</dbReference>
<organism evidence="7 8">
    <name type="scientific">Carboxydocella sporoproducens DSM 16521</name>
    <dbReference type="NCBI Taxonomy" id="1121270"/>
    <lineage>
        <taxon>Bacteria</taxon>
        <taxon>Bacillati</taxon>
        <taxon>Bacillota</taxon>
        <taxon>Clostridia</taxon>
        <taxon>Eubacteriales</taxon>
        <taxon>Clostridiales Family XVI. Incertae Sedis</taxon>
        <taxon>Carboxydocella</taxon>
    </lineage>
</organism>
<dbReference type="GO" id="GO:0005829">
    <property type="term" value="C:cytosol"/>
    <property type="evidence" value="ECO:0007669"/>
    <property type="project" value="UniProtKB-ARBA"/>
</dbReference>
<dbReference type="GO" id="GO:0000455">
    <property type="term" value="P:enzyme-directed rRNA pseudouridine synthesis"/>
    <property type="evidence" value="ECO:0007669"/>
    <property type="project" value="UniProtKB-ARBA"/>
</dbReference>
<dbReference type="FunFam" id="3.10.290.10:FF:000003">
    <property type="entry name" value="Pseudouridine synthase"/>
    <property type="match status" value="1"/>
</dbReference>
<dbReference type="Pfam" id="PF00849">
    <property type="entry name" value="PseudoU_synth_2"/>
    <property type="match status" value="1"/>
</dbReference>
<sequence length="244" mass="27981">MPLERLQKILAKAGIASRRRAEELILAGKVKVNGKVIKELGFKADPERDLIEVNGNKIKINDEKIYILLYKPRGYVTTVRDPQGRPTVLQLLKDVKTRVFPVGRLDYDTEGLLLLTNDGELTYALTHPRYKVPKTYLALVEGVPEEEKLQALRQGVPLEDGMTAPAQVRLAGKEGRRAWLEITIHEGRKRQVRRMCQYIGHPVLFLKRSSFAFLNLKGLKKGGYRYLNSEEIRKLRQIARIERK</sequence>
<protein>
    <recommendedName>
        <fullName evidence="5">Pseudouridine synthase</fullName>
        <ecNumber evidence="5">5.4.99.-</ecNumber>
    </recommendedName>
</protein>
<gene>
    <name evidence="7" type="ORF">SAMN02745885_00660</name>
</gene>
<accession>A0A1T4MPQ5</accession>
<evidence type="ECO:0000313" key="8">
    <source>
        <dbReference type="Proteomes" id="UP000189933"/>
    </source>
</evidence>
<dbReference type="SUPFAM" id="SSF55120">
    <property type="entry name" value="Pseudouridine synthase"/>
    <property type="match status" value="1"/>
</dbReference>
<dbReference type="InterPro" id="IPR042092">
    <property type="entry name" value="PsdUridine_s_RsuA/RluB/E/F_cat"/>
</dbReference>
<evidence type="ECO:0000256" key="4">
    <source>
        <dbReference type="PROSITE-ProRule" id="PRU00182"/>
    </source>
</evidence>
<reference evidence="8" key="1">
    <citation type="submission" date="2017-02" db="EMBL/GenBank/DDBJ databases">
        <authorList>
            <person name="Varghese N."/>
            <person name="Submissions S."/>
        </authorList>
    </citation>
    <scope>NUCLEOTIDE SEQUENCE [LARGE SCALE GENOMIC DNA]</scope>
    <source>
        <strain evidence="8">DSM 16521</strain>
    </source>
</reference>
<comment type="similarity">
    <text evidence="1 5">Belongs to the pseudouridine synthase RsuA family.</text>
</comment>
<dbReference type="EMBL" id="FUXM01000005">
    <property type="protein sequence ID" value="SJZ69110.1"/>
    <property type="molecule type" value="Genomic_DNA"/>
</dbReference>
<evidence type="ECO:0000256" key="5">
    <source>
        <dbReference type="RuleBase" id="RU003887"/>
    </source>
</evidence>
<dbReference type="CDD" id="cd02870">
    <property type="entry name" value="PseudoU_synth_RsuA_like"/>
    <property type="match status" value="1"/>
</dbReference>
<dbReference type="RefSeq" id="WP_078664771.1">
    <property type="nucleotide sequence ID" value="NZ_FUXM01000005.1"/>
</dbReference>
<dbReference type="PROSITE" id="PS50889">
    <property type="entry name" value="S4"/>
    <property type="match status" value="1"/>
</dbReference>
<keyword evidence="2 4" id="KW-0694">RNA-binding</keyword>
<dbReference type="FunFam" id="3.30.70.1560:FF:000001">
    <property type="entry name" value="Pseudouridine synthase"/>
    <property type="match status" value="1"/>
</dbReference>
<evidence type="ECO:0000256" key="2">
    <source>
        <dbReference type="ARBA" id="ARBA00022884"/>
    </source>
</evidence>
<dbReference type="SUPFAM" id="SSF55174">
    <property type="entry name" value="Alpha-L RNA-binding motif"/>
    <property type="match status" value="1"/>
</dbReference>